<reference evidence="1 2" key="1">
    <citation type="submission" date="2018-03" db="EMBL/GenBank/DDBJ databases">
        <title>Genome sequence of Lactococcus lactis strain 14B4 from almond drupe.</title>
        <authorList>
            <person name="Tran T.D."/>
            <person name="McGarvey J.A."/>
            <person name="Huynh S."/>
            <person name="Parker C.T."/>
        </authorList>
    </citation>
    <scope>NUCLEOTIDE SEQUENCE [LARGE SCALE GENOMIC DNA]</scope>
    <source>
        <strain evidence="1 2">14B4</strain>
    </source>
</reference>
<evidence type="ECO:0000313" key="2">
    <source>
        <dbReference type="Proteomes" id="UP000245919"/>
    </source>
</evidence>
<dbReference type="Proteomes" id="UP000245919">
    <property type="component" value="Chromosome"/>
</dbReference>
<sequence>MHIFCQALMLHFTKVYSFIHVFLYSDNFTFIHFFCYHAILRLLLKKLILQKYFKKATKKSLILKN</sequence>
<accession>A0A2Z3KS30</accession>
<name>A0A2Z3KS30_LACLL</name>
<dbReference type="EMBL" id="CP028160">
    <property type="protein sequence ID" value="AWN66749.1"/>
    <property type="molecule type" value="Genomic_DNA"/>
</dbReference>
<organism evidence="1 2">
    <name type="scientific">Lactococcus lactis subsp. lactis</name>
    <name type="common">Streptococcus lactis</name>
    <dbReference type="NCBI Taxonomy" id="1360"/>
    <lineage>
        <taxon>Bacteria</taxon>
        <taxon>Bacillati</taxon>
        <taxon>Bacillota</taxon>
        <taxon>Bacilli</taxon>
        <taxon>Lactobacillales</taxon>
        <taxon>Streptococcaceae</taxon>
        <taxon>Lactococcus</taxon>
    </lineage>
</organism>
<dbReference type="AlphaFoldDB" id="A0A2Z3KS30"/>
<protein>
    <submittedName>
        <fullName evidence="1">Uncharacterized protein</fullName>
    </submittedName>
</protein>
<proteinExistence type="predicted"/>
<evidence type="ECO:0000313" key="1">
    <source>
        <dbReference type="EMBL" id="AWN66749.1"/>
    </source>
</evidence>
<gene>
    <name evidence="1" type="ORF">LL14B4_11440</name>
</gene>